<sequence length="112" mass="12620">MQDAQFSYDRLPELLPTIGLGIPCPEQLDDHVHGKEVPDSERDDDGIVKKKKRKLDETCIAPLHGTPVYEFINGTVKCNEKLASLTDIARPLLRDAVEAVNKVKNHYLIRSK</sequence>
<proteinExistence type="predicted"/>
<dbReference type="OrthoDB" id="6591885at2759"/>
<reference evidence="2 3" key="1">
    <citation type="submission" date="2018-11" db="EMBL/GenBank/DDBJ databases">
        <authorList>
            <consortium name="Pathogen Informatics"/>
        </authorList>
    </citation>
    <scope>NUCLEOTIDE SEQUENCE [LARGE SCALE GENOMIC DNA]</scope>
</reference>
<name>A0A3P6SCD8_9BILA</name>
<gene>
    <name evidence="2" type="ORF">GPUH_LOCUS9539</name>
</gene>
<evidence type="ECO:0000256" key="1">
    <source>
        <dbReference type="SAM" id="MobiDB-lite"/>
    </source>
</evidence>
<feature type="region of interest" description="Disordered" evidence="1">
    <location>
        <begin position="26"/>
        <end position="48"/>
    </location>
</feature>
<organism evidence="2 3">
    <name type="scientific">Gongylonema pulchrum</name>
    <dbReference type="NCBI Taxonomy" id="637853"/>
    <lineage>
        <taxon>Eukaryota</taxon>
        <taxon>Metazoa</taxon>
        <taxon>Ecdysozoa</taxon>
        <taxon>Nematoda</taxon>
        <taxon>Chromadorea</taxon>
        <taxon>Rhabditida</taxon>
        <taxon>Spirurina</taxon>
        <taxon>Spiruromorpha</taxon>
        <taxon>Spiruroidea</taxon>
        <taxon>Gongylonematidae</taxon>
        <taxon>Gongylonema</taxon>
    </lineage>
</organism>
<evidence type="ECO:0000313" key="2">
    <source>
        <dbReference type="EMBL" id="VDK73612.1"/>
    </source>
</evidence>
<keyword evidence="3" id="KW-1185">Reference proteome</keyword>
<dbReference type="AlphaFoldDB" id="A0A3P6SCD8"/>
<feature type="compositionally biased region" description="Basic and acidic residues" evidence="1">
    <location>
        <begin position="28"/>
        <end position="48"/>
    </location>
</feature>
<dbReference type="Proteomes" id="UP000271098">
    <property type="component" value="Unassembled WGS sequence"/>
</dbReference>
<protein>
    <submittedName>
        <fullName evidence="2">Uncharacterized protein</fullName>
    </submittedName>
</protein>
<accession>A0A3P6SCD8</accession>
<evidence type="ECO:0000313" key="3">
    <source>
        <dbReference type="Proteomes" id="UP000271098"/>
    </source>
</evidence>
<dbReference type="EMBL" id="UYRT01031635">
    <property type="protein sequence ID" value="VDK73612.1"/>
    <property type="molecule type" value="Genomic_DNA"/>
</dbReference>